<dbReference type="Proteomes" id="UP000299102">
    <property type="component" value="Unassembled WGS sequence"/>
</dbReference>
<organism evidence="1 2">
    <name type="scientific">Eumeta variegata</name>
    <name type="common">Bagworm moth</name>
    <name type="synonym">Eumeta japonica</name>
    <dbReference type="NCBI Taxonomy" id="151549"/>
    <lineage>
        <taxon>Eukaryota</taxon>
        <taxon>Metazoa</taxon>
        <taxon>Ecdysozoa</taxon>
        <taxon>Arthropoda</taxon>
        <taxon>Hexapoda</taxon>
        <taxon>Insecta</taxon>
        <taxon>Pterygota</taxon>
        <taxon>Neoptera</taxon>
        <taxon>Endopterygota</taxon>
        <taxon>Lepidoptera</taxon>
        <taxon>Glossata</taxon>
        <taxon>Ditrysia</taxon>
        <taxon>Tineoidea</taxon>
        <taxon>Psychidae</taxon>
        <taxon>Oiketicinae</taxon>
        <taxon>Eumeta</taxon>
    </lineage>
</organism>
<accession>A0A4C1Z5F5</accession>
<reference evidence="1 2" key="1">
    <citation type="journal article" date="2019" name="Commun. Biol.">
        <title>The bagworm genome reveals a unique fibroin gene that provides high tensile strength.</title>
        <authorList>
            <person name="Kono N."/>
            <person name="Nakamura H."/>
            <person name="Ohtoshi R."/>
            <person name="Tomita M."/>
            <person name="Numata K."/>
            <person name="Arakawa K."/>
        </authorList>
    </citation>
    <scope>NUCLEOTIDE SEQUENCE [LARGE SCALE GENOMIC DNA]</scope>
</reference>
<gene>
    <name evidence="1" type="ORF">EVAR_53762_1</name>
</gene>
<proteinExistence type="predicted"/>
<protein>
    <submittedName>
        <fullName evidence="1">Uncharacterized protein</fullName>
    </submittedName>
</protein>
<dbReference type="AlphaFoldDB" id="A0A4C1Z5F5"/>
<sequence length="98" mass="10868">MFWRDVAGVCVLLRAQIPGTKIIMQGYLPADCYIYGSDTIPQGYYVVRSSVMRTQRPALILIIKAYRSSSTHALPILAGVLPGDLVVVWRSSVDPQRS</sequence>
<evidence type="ECO:0000313" key="1">
    <source>
        <dbReference type="EMBL" id="GBP82304.1"/>
    </source>
</evidence>
<dbReference type="EMBL" id="BGZK01001558">
    <property type="protein sequence ID" value="GBP82304.1"/>
    <property type="molecule type" value="Genomic_DNA"/>
</dbReference>
<keyword evidence="2" id="KW-1185">Reference proteome</keyword>
<dbReference type="OrthoDB" id="7382669at2759"/>
<name>A0A4C1Z5F5_EUMVA</name>
<evidence type="ECO:0000313" key="2">
    <source>
        <dbReference type="Proteomes" id="UP000299102"/>
    </source>
</evidence>
<comment type="caution">
    <text evidence="1">The sequence shown here is derived from an EMBL/GenBank/DDBJ whole genome shotgun (WGS) entry which is preliminary data.</text>
</comment>